<evidence type="ECO:0000256" key="3">
    <source>
        <dbReference type="ARBA" id="ARBA00022840"/>
    </source>
</evidence>
<dbReference type="Gene3D" id="1.10.10.10">
    <property type="entry name" value="Winged helix-like DNA-binding domain superfamily/Winged helix DNA-binding domain"/>
    <property type="match status" value="1"/>
</dbReference>
<keyword evidence="6" id="KW-0805">Transcription regulation</keyword>
<dbReference type="Pfam" id="PF02237">
    <property type="entry name" value="BPL_C"/>
    <property type="match status" value="1"/>
</dbReference>
<evidence type="ECO:0000256" key="1">
    <source>
        <dbReference type="ARBA" id="ARBA00022598"/>
    </source>
</evidence>
<dbReference type="OrthoDB" id="9807064at2"/>
<dbReference type="Pfam" id="PF03099">
    <property type="entry name" value="BPL_LplA_LipB"/>
    <property type="match status" value="1"/>
</dbReference>
<accession>A0A411HG63</accession>
<dbReference type="GO" id="GO:0005737">
    <property type="term" value="C:cytoplasm"/>
    <property type="evidence" value="ECO:0007669"/>
    <property type="project" value="TreeGrafter"/>
</dbReference>
<proteinExistence type="inferred from homology"/>
<comment type="similarity">
    <text evidence="6">Belongs to the biotin--protein ligase family.</text>
</comment>
<keyword evidence="3 6" id="KW-0067">ATP-binding</keyword>
<gene>
    <name evidence="6 8" type="primary">birA</name>
    <name evidence="8" type="ORF">ELE36_03340</name>
</gene>
<dbReference type="InterPro" id="IPR013196">
    <property type="entry name" value="HTH_11"/>
</dbReference>
<dbReference type="GO" id="GO:0004077">
    <property type="term" value="F:biotin--[biotin carboxyl-carrier protein] ligase activity"/>
    <property type="evidence" value="ECO:0007669"/>
    <property type="project" value="UniProtKB-UniRule"/>
</dbReference>
<dbReference type="NCBIfam" id="TIGR00121">
    <property type="entry name" value="birA_ligase"/>
    <property type="match status" value="1"/>
</dbReference>
<dbReference type="GO" id="GO:0006355">
    <property type="term" value="P:regulation of DNA-templated transcription"/>
    <property type="evidence" value="ECO:0007669"/>
    <property type="project" value="UniProtKB-UniRule"/>
</dbReference>
<evidence type="ECO:0000256" key="2">
    <source>
        <dbReference type="ARBA" id="ARBA00022741"/>
    </source>
</evidence>
<evidence type="ECO:0000256" key="5">
    <source>
        <dbReference type="ARBA" id="ARBA00047846"/>
    </source>
</evidence>
<organism evidence="8 9">
    <name type="scientific">Pseudolysobacter antarcticus</name>
    <dbReference type="NCBI Taxonomy" id="2511995"/>
    <lineage>
        <taxon>Bacteria</taxon>
        <taxon>Pseudomonadati</taxon>
        <taxon>Pseudomonadota</taxon>
        <taxon>Gammaproteobacteria</taxon>
        <taxon>Lysobacterales</taxon>
        <taxon>Rhodanobacteraceae</taxon>
        <taxon>Pseudolysobacter</taxon>
    </lineage>
</organism>
<dbReference type="RefSeq" id="WP_129831744.1">
    <property type="nucleotide sequence ID" value="NZ_CP035704.1"/>
</dbReference>
<dbReference type="KEGG" id="xbc:ELE36_03340"/>
<feature type="binding site" evidence="6">
    <location>
        <position position="186"/>
    </location>
    <ligand>
        <name>biotin</name>
        <dbReference type="ChEBI" id="CHEBI:57586"/>
    </ligand>
</feature>
<dbReference type="InterPro" id="IPR004143">
    <property type="entry name" value="BPL_LPL_catalytic"/>
</dbReference>
<dbReference type="Pfam" id="PF08279">
    <property type="entry name" value="HTH_11"/>
    <property type="match status" value="1"/>
</dbReference>
<dbReference type="InterPro" id="IPR036388">
    <property type="entry name" value="WH-like_DNA-bd_sf"/>
</dbReference>
<protein>
    <recommendedName>
        <fullName evidence="6">Bifunctional ligase/repressor BirA</fullName>
    </recommendedName>
    <alternativeName>
        <fullName evidence="6">Biotin operon repressor</fullName>
    </alternativeName>
    <alternativeName>
        <fullName evidence="6">Biotin--[acetyl-CoA-carboxylase] ligase</fullName>
        <ecNumber evidence="6">6.3.4.15</ecNumber>
    </alternativeName>
    <alternativeName>
        <fullName evidence="6">Biotin--protein ligase</fullName>
    </alternativeName>
    <alternativeName>
        <fullName evidence="6">Biotin-[acetyl-CoA carboxylase] synthetase</fullName>
    </alternativeName>
</protein>
<evidence type="ECO:0000313" key="8">
    <source>
        <dbReference type="EMBL" id="QBB69488.1"/>
    </source>
</evidence>
<feature type="binding site" evidence="6">
    <location>
        <position position="115"/>
    </location>
    <ligand>
        <name>biotin</name>
        <dbReference type="ChEBI" id="CHEBI:57586"/>
    </ligand>
</feature>
<dbReference type="EMBL" id="CP035704">
    <property type="protein sequence ID" value="QBB69488.1"/>
    <property type="molecule type" value="Genomic_DNA"/>
</dbReference>
<keyword evidence="2 6" id="KW-0547">Nucleotide-binding</keyword>
<keyword evidence="9" id="KW-1185">Reference proteome</keyword>
<dbReference type="EC" id="6.3.4.15" evidence="6"/>
<dbReference type="PANTHER" id="PTHR12835">
    <property type="entry name" value="BIOTIN PROTEIN LIGASE"/>
    <property type="match status" value="1"/>
</dbReference>
<feature type="DNA-binding region" description="H-T-H motif" evidence="6">
    <location>
        <begin position="18"/>
        <end position="37"/>
    </location>
</feature>
<dbReference type="PANTHER" id="PTHR12835:SF5">
    <property type="entry name" value="BIOTIN--PROTEIN LIGASE"/>
    <property type="match status" value="1"/>
</dbReference>
<keyword evidence="6" id="KW-0804">Transcription</keyword>
<dbReference type="CDD" id="cd16442">
    <property type="entry name" value="BPL"/>
    <property type="match status" value="1"/>
</dbReference>
<sequence>MDSRLLLSALSSERAISGTELATRLGVTRAAIWKQIENLRELGIVIEAAAGAGYRLVWPVELLDAATIRAGMPPALRDRLSELDLRWQVDSTNSELMRRAADISLDRIVCLAETQSSGRGRRGRSWHSPLAGNLYCSVLCRFPHGMAGLSGLSLAVGVAVIRALADCGIDEVGLKWPNDVLARGKKLAGILVELGGEFLGPCHAVIGVGINLRLHAADDAIDQPWIDLATLSDAAPPSRNRLAAHLIARLLEALDEFATQGFAAFVDAYGQHDLLAGKPIRLSTPQGAQDGIAIGVDERGALRVSESGVIRSYDSVEVSVRSI</sequence>
<feature type="binding site" evidence="6">
    <location>
        <begin position="91"/>
        <end position="93"/>
    </location>
    <ligand>
        <name>biotin</name>
        <dbReference type="ChEBI" id="CHEBI:57586"/>
    </ligand>
</feature>
<evidence type="ECO:0000313" key="9">
    <source>
        <dbReference type="Proteomes" id="UP000291562"/>
    </source>
</evidence>
<dbReference type="HAMAP" id="MF_00978">
    <property type="entry name" value="Bifunct_BirA"/>
    <property type="match status" value="1"/>
</dbReference>
<dbReference type="AlphaFoldDB" id="A0A411HG63"/>
<keyword evidence="4 6" id="KW-0092">Biotin</keyword>
<comment type="catalytic activity">
    <reaction evidence="5 6">
        <text>biotin + L-lysyl-[protein] + ATP = N(6)-biotinyl-L-lysyl-[protein] + AMP + diphosphate + H(+)</text>
        <dbReference type="Rhea" id="RHEA:11756"/>
        <dbReference type="Rhea" id="RHEA-COMP:9752"/>
        <dbReference type="Rhea" id="RHEA-COMP:10505"/>
        <dbReference type="ChEBI" id="CHEBI:15378"/>
        <dbReference type="ChEBI" id="CHEBI:29969"/>
        <dbReference type="ChEBI" id="CHEBI:30616"/>
        <dbReference type="ChEBI" id="CHEBI:33019"/>
        <dbReference type="ChEBI" id="CHEBI:57586"/>
        <dbReference type="ChEBI" id="CHEBI:83144"/>
        <dbReference type="ChEBI" id="CHEBI:456215"/>
        <dbReference type="EC" id="6.3.4.15"/>
    </reaction>
</comment>
<keyword evidence="1 6" id="KW-0436">Ligase</keyword>
<dbReference type="InterPro" id="IPR045864">
    <property type="entry name" value="aa-tRNA-synth_II/BPL/LPL"/>
</dbReference>
<keyword evidence="6" id="KW-0238">DNA-binding</keyword>
<dbReference type="GO" id="GO:0003677">
    <property type="term" value="F:DNA binding"/>
    <property type="evidence" value="ECO:0007669"/>
    <property type="project" value="UniProtKB-UniRule"/>
</dbReference>
<feature type="binding site" evidence="6">
    <location>
        <begin position="119"/>
        <end position="121"/>
    </location>
    <ligand>
        <name>biotin</name>
        <dbReference type="ChEBI" id="CHEBI:57586"/>
    </ligand>
</feature>
<dbReference type="Proteomes" id="UP000291562">
    <property type="component" value="Chromosome"/>
</dbReference>
<feature type="domain" description="BPL/LPL catalytic" evidence="7">
    <location>
        <begin position="76"/>
        <end position="258"/>
    </location>
</feature>
<dbReference type="InterPro" id="IPR004408">
    <property type="entry name" value="Biotin_CoA_COase_ligase"/>
</dbReference>
<evidence type="ECO:0000256" key="6">
    <source>
        <dbReference type="HAMAP-Rule" id="MF_00978"/>
    </source>
</evidence>
<dbReference type="PROSITE" id="PS51733">
    <property type="entry name" value="BPL_LPL_CATALYTIC"/>
    <property type="match status" value="1"/>
</dbReference>
<evidence type="ECO:0000259" key="7">
    <source>
        <dbReference type="PROSITE" id="PS51733"/>
    </source>
</evidence>
<reference evidence="8 9" key="1">
    <citation type="submission" date="2019-01" db="EMBL/GenBank/DDBJ databases">
        <title>Pseudolysobacter antarctica gen. nov., sp. nov., isolated from Fildes Peninsula, Antarctica.</title>
        <authorList>
            <person name="Wei Z."/>
            <person name="Peng F."/>
        </authorList>
    </citation>
    <scope>NUCLEOTIDE SEQUENCE [LARGE SCALE GENOMIC DNA]</scope>
    <source>
        <strain evidence="8 9">AQ6-296</strain>
    </source>
</reference>
<dbReference type="SUPFAM" id="SSF46785">
    <property type="entry name" value="Winged helix' DNA-binding domain"/>
    <property type="match status" value="1"/>
</dbReference>
<evidence type="ECO:0000256" key="4">
    <source>
        <dbReference type="ARBA" id="ARBA00023267"/>
    </source>
</evidence>
<dbReference type="Gene3D" id="3.30.930.10">
    <property type="entry name" value="Bira Bifunctional Protein, Domain 2"/>
    <property type="match status" value="1"/>
</dbReference>
<dbReference type="InterPro" id="IPR030855">
    <property type="entry name" value="Bifunct_BirA"/>
</dbReference>
<dbReference type="InterPro" id="IPR008988">
    <property type="entry name" value="Transcriptional_repressor_C"/>
</dbReference>
<keyword evidence="6" id="KW-0678">Repressor</keyword>
<dbReference type="InterPro" id="IPR036390">
    <property type="entry name" value="WH_DNA-bd_sf"/>
</dbReference>
<name>A0A411HG63_9GAMM</name>
<dbReference type="NCBIfam" id="NF008848">
    <property type="entry name" value="PRK11886.1-3"/>
    <property type="match status" value="1"/>
</dbReference>
<dbReference type="SUPFAM" id="SSF50037">
    <property type="entry name" value="C-terminal domain of transcriptional repressors"/>
    <property type="match status" value="1"/>
</dbReference>
<dbReference type="InterPro" id="IPR003142">
    <property type="entry name" value="BPL_C"/>
</dbReference>
<dbReference type="Gene3D" id="2.30.30.100">
    <property type="match status" value="1"/>
</dbReference>
<dbReference type="SUPFAM" id="SSF55681">
    <property type="entry name" value="Class II aaRS and biotin synthetases"/>
    <property type="match status" value="1"/>
</dbReference>
<comment type="function">
    <text evidence="6">Acts both as a biotin--[acetyl-CoA-carboxylase] ligase and a biotin-operon repressor. In the presence of ATP, BirA activates biotin to form the BirA-biotinyl-5'-adenylate (BirA-bio-5'-AMP or holoBirA) complex. HoloBirA can either transfer the biotinyl moiety to the biotin carboxyl carrier protein (BCCP) subunit of acetyl-CoA carboxylase, or bind to the biotin operator site and inhibit transcription of the operon.</text>
</comment>
<dbReference type="GO" id="GO:0005524">
    <property type="term" value="F:ATP binding"/>
    <property type="evidence" value="ECO:0007669"/>
    <property type="project" value="UniProtKB-UniRule"/>
</dbReference>